<dbReference type="NCBIfam" id="TIGR00996">
    <property type="entry name" value="Mtu_fam_mce"/>
    <property type="match status" value="1"/>
</dbReference>
<protein>
    <submittedName>
        <fullName evidence="3">MlaD family protein</fullName>
    </submittedName>
</protein>
<dbReference type="InterPro" id="IPR005693">
    <property type="entry name" value="Mce"/>
</dbReference>
<comment type="caution">
    <text evidence="3">The sequence shown here is derived from an EMBL/GenBank/DDBJ whole genome shotgun (WGS) entry which is preliminary data.</text>
</comment>
<evidence type="ECO:0000313" key="4">
    <source>
        <dbReference type="Proteomes" id="UP001500603"/>
    </source>
</evidence>
<feature type="domain" description="Mammalian cell entry C-terminal" evidence="2">
    <location>
        <begin position="121"/>
        <end position="275"/>
    </location>
</feature>
<proteinExistence type="predicted"/>
<evidence type="ECO:0000313" key="3">
    <source>
        <dbReference type="EMBL" id="GAA5044255.1"/>
    </source>
</evidence>
<accession>A0ABP9JVY7</accession>
<reference evidence="4" key="1">
    <citation type="journal article" date="2019" name="Int. J. Syst. Evol. Microbiol.">
        <title>The Global Catalogue of Microorganisms (GCM) 10K type strain sequencing project: providing services to taxonomists for standard genome sequencing and annotation.</title>
        <authorList>
            <consortium name="The Broad Institute Genomics Platform"/>
            <consortium name="The Broad Institute Genome Sequencing Center for Infectious Disease"/>
            <person name="Wu L."/>
            <person name="Ma J."/>
        </authorList>
    </citation>
    <scope>NUCLEOTIDE SEQUENCE [LARGE SCALE GENOMIC DNA]</scope>
    <source>
        <strain evidence="4">JCM 18298</strain>
    </source>
</reference>
<dbReference type="PANTHER" id="PTHR33371:SF16">
    <property type="entry name" value="MCE-FAMILY PROTEIN MCE3F"/>
    <property type="match status" value="1"/>
</dbReference>
<dbReference type="InterPro" id="IPR024516">
    <property type="entry name" value="Mce_C"/>
</dbReference>
<dbReference type="Proteomes" id="UP001500603">
    <property type="component" value="Unassembled WGS sequence"/>
</dbReference>
<evidence type="ECO:0000259" key="1">
    <source>
        <dbReference type="Pfam" id="PF02470"/>
    </source>
</evidence>
<dbReference type="Pfam" id="PF11887">
    <property type="entry name" value="Mce4_CUP1"/>
    <property type="match status" value="1"/>
</dbReference>
<evidence type="ECO:0000259" key="2">
    <source>
        <dbReference type="Pfam" id="PF11887"/>
    </source>
</evidence>
<gene>
    <name evidence="3" type="ORF">GCM10023318_06770</name>
</gene>
<sequence length="413" mass="44093">MSRLVRWQLIAFVLVAVLGVVYVGAKYIRLDHLLGFNQYTVKVQSAQTGGVYKGAEVSYRGVPVGRVGAPELTDDGVVLNLVIDNSAPRIPASAKAVVANRSAIGEQYVDLQPDSDQGPFLSENSVIPSATTPVPVEELLGSVDTFTRSVDVQALNTTVVELGKALDGKGDDLQVFIDSLNLFTDTFDKTLPETIRLIRDARVALGTQAEQSDAILQFSAGLNQLTAQLRSSDPDVRRLIGTGNEAGQQIGALLDESGAPLTQDLTNLRAVLQAASPKFYALRPLLQMLPGLSVGASSTAPGDGTTHFGLVLETNNPPPCTVGYEGTQQILDQMKAQNPDFDDTRDDFPFNKDAKCTVPFGNPTSVRGGARADLADPTVVQPWDSTPKTDPDKLNLNPIAVQMATLLGVTPKR</sequence>
<dbReference type="PANTHER" id="PTHR33371">
    <property type="entry name" value="INTERMEMBRANE PHOSPHOLIPID TRANSPORT SYSTEM BINDING PROTEIN MLAD-RELATED"/>
    <property type="match status" value="1"/>
</dbReference>
<keyword evidence="4" id="KW-1185">Reference proteome</keyword>
<dbReference type="RefSeq" id="WP_345493492.1">
    <property type="nucleotide sequence ID" value="NZ_BAABJM010000001.1"/>
</dbReference>
<dbReference type="EMBL" id="BAABJM010000001">
    <property type="protein sequence ID" value="GAA5044255.1"/>
    <property type="molecule type" value="Genomic_DNA"/>
</dbReference>
<dbReference type="InterPro" id="IPR003399">
    <property type="entry name" value="Mce/MlaD"/>
</dbReference>
<name>A0ABP9JVY7_9NOCA</name>
<feature type="domain" description="Mce/MlaD" evidence="1">
    <location>
        <begin position="38"/>
        <end position="113"/>
    </location>
</feature>
<organism evidence="3 4">
    <name type="scientific">Nocardia callitridis</name>
    <dbReference type="NCBI Taxonomy" id="648753"/>
    <lineage>
        <taxon>Bacteria</taxon>
        <taxon>Bacillati</taxon>
        <taxon>Actinomycetota</taxon>
        <taxon>Actinomycetes</taxon>
        <taxon>Mycobacteriales</taxon>
        <taxon>Nocardiaceae</taxon>
        <taxon>Nocardia</taxon>
    </lineage>
</organism>
<dbReference type="Pfam" id="PF02470">
    <property type="entry name" value="MlaD"/>
    <property type="match status" value="1"/>
</dbReference>
<dbReference type="InterPro" id="IPR052336">
    <property type="entry name" value="MlaD_Phospholipid_Transporter"/>
</dbReference>